<dbReference type="GO" id="GO:0004523">
    <property type="term" value="F:RNA-DNA hybrid ribonuclease activity"/>
    <property type="evidence" value="ECO:0007669"/>
    <property type="project" value="InterPro"/>
</dbReference>
<evidence type="ECO:0000313" key="3">
    <source>
        <dbReference type="Proteomes" id="UP001327560"/>
    </source>
</evidence>
<organism evidence="2 3">
    <name type="scientific">Canna indica</name>
    <name type="common">Indian-shot</name>
    <dbReference type="NCBI Taxonomy" id="4628"/>
    <lineage>
        <taxon>Eukaryota</taxon>
        <taxon>Viridiplantae</taxon>
        <taxon>Streptophyta</taxon>
        <taxon>Embryophyta</taxon>
        <taxon>Tracheophyta</taxon>
        <taxon>Spermatophyta</taxon>
        <taxon>Magnoliopsida</taxon>
        <taxon>Liliopsida</taxon>
        <taxon>Zingiberales</taxon>
        <taxon>Cannaceae</taxon>
        <taxon>Canna</taxon>
    </lineage>
</organism>
<accession>A0AAQ3QAG1</accession>
<evidence type="ECO:0000259" key="1">
    <source>
        <dbReference type="Pfam" id="PF13456"/>
    </source>
</evidence>
<evidence type="ECO:0000313" key="2">
    <source>
        <dbReference type="EMBL" id="WOL05481.1"/>
    </source>
</evidence>
<keyword evidence="3" id="KW-1185">Reference proteome</keyword>
<dbReference type="EMBL" id="CP136893">
    <property type="protein sequence ID" value="WOL05481.1"/>
    <property type="molecule type" value="Genomic_DNA"/>
</dbReference>
<proteinExistence type="predicted"/>
<dbReference type="InterPro" id="IPR002156">
    <property type="entry name" value="RNaseH_domain"/>
</dbReference>
<reference evidence="2 3" key="1">
    <citation type="submission" date="2023-10" db="EMBL/GenBank/DDBJ databases">
        <title>Chromosome-scale genome assembly provides insights into flower coloration mechanisms of Canna indica.</title>
        <authorList>
            <person name="Li C."/>
        </authorList>
    </citation>
    <scope>NUCLEOTIDE SEQUENCE [LARGE SCALE GENOMIC DNA]</scope>
    <source>
        <tissue evidence="2">Flower</tissue>
    </source>
</reference>
<feature type="domain" description="RNase H type-1" evidence="1">
    <location>
        <begin position="2"/>
        <end position="81"/>
    </location>
</feature>
<dbReference type="Pfam" id="PF13456">
    <property type="entry name" value="RVT_3"/>
    <property type="match status" value="1"/>
</dbReference>
<sequence length="271" mass="30479">MAALNSIWYGLDNVRKKRIRNFRVYTECKNAADILNWLQMTPWDLENLVVNIKQLGNEMLVTDWIHFNRNCNQVAHAAAKQGLYSRVEGVWDCGKGIFKEITDNVASSNEVFFEFLNANVNLVCCSKVSSGDLSEMDRSNSINKENFLVDCCEVHNQMKQGLDSLVVDTEDPFQVSNRNETVSSEINVAEVKSYVNERGISACSDVVCMNALCSDEDFTCVIRGDVSEMALMNKICPTKEEHGLSRFGGKRERFTFLLLAQGKASVGEKES</sequence>
<dbReference type="AlphaFoldDB" id="A0AAQ3QAG1"/>
<dbReference type="GO" id="GO:0003676">
    <property type="term" value="F:nucleic acid binding"/>
    <property type="evidence" value="ECO:0007669"/>
    <property type="project" value="InterPro"/>
</dbReference>
<name>A0AAQ3QAG1_9LILI</name>
<protein>
    <recommendedName>
        <fullName evidence="1">RNase H type-1 domain-containing protein</fullName>
    </recommendedName>
</protein>
<gene>
    <name evidence="2" type="ORF">Cni_G14210</name>
</gene>
<dbReference type="Gene3D" id="3.30.420.10">
    <property type="entry name" value="Ribonuclease H-like superfamily/Ribonuclease H"/>
    <property type="match status" value="1"/>
</dbReference>
<dbReference type="Proteomes" id="UP001327560">
    <property type="component" value="Chromosome 4"/>
</dbReference>
<dbReference type="InterPro" id="IPR036397">
    <property type="entry name" value="RNaseH_sf"/>
</dbReference>